<dbReference type="Proteomes" id="UP000030661">
    <property type="component" value="Unassembled WGS sequence"/>
</dbReference>
<dbReference type="InterPro" id="IPR003425">
    <property type="entry name" value="CCB3/YggT"/>
</dbReference>
<dbReference type="eggNOG" id="COG0762">
    <property type="taxonomic scope" value="Bacteria"/>
</dbReference>
<feature type="transmembrane region" description="Helical" evidence="1">
    <location>
        <begin position="12"/>
        <end position="37"/>
    </location>
</feature>
<proteinExistence type="predicted"/>
<keyword evidence="1" id="KW-0812">Transmembrane</keyword>
<keyword evidence="3" id="KW-1185">Reference proteome</keyword>
<evidence type="ECO:0008006" key="4">
    <source>
        <dbReference type="Google" id="ProtNLM"/>
    </source>
</evidence>
<dbReference type="AlphaFoldDB" id="A0A0S6WAX7"/>
<dbReference type="GO" id="GO:0016020">
    <property type="term" value="C:membrane"/>
    <property type="evidence" value="ECO:0007669"/>
    <property type="project" value="InterPro"/>
</dbReference>
<dbReference type="HOGENOM" id="CLU_136788_1_0_0"/>
<evidence type="ECO:0000313" key="3">
    <source>
        <dbReference type="Proteomes" id="UP000030661"/>
    </source>
</evidence>
<reference evidence="2" key="1">
    <citation type="journal article" date="2015" name="PeerJ">
        <title>First genomic representation of candidate bacterial phylum KSB3 points to enhanced environmental sensing as a trigger of wastewater bulking.</title>
        <authorList>
            <person name="Sekiguchi Y."/>
            <person name="Ohashi A."/>
            <person name="Parks D.H."/>
            <person name="Yamauchi T."/>
            <person name="Tyson G.W."/>
            <person name="Hugenholtz P."/>
        </authorList>
    </citation>
    <scope>NUCLEOTIDE SEQUENCE [LARGE SCALE GENOMIC DNA]</scope>
</reference>
<accession>A0A0S6WAX7</accession>
<feature type="transmembrane region" description="Helical" evidence="1">
    <location>
        <begin position="77"/>
        <end position="98"/>
    </location>
</feature>
<dbReference type="EMBL" id="DF820463">
    <property type="protein sequence ID" value="GAK54814.1"/>
    <property type="molecule type" value="Genomic_DNA"/>
</dbReference>
<evidence type="ECO:0000313" key="2">
    <source>
        <dbReference type="EMBL" id="GAK54814.1"/>
    </source>
</evidence>
<keyword evidence="1" id="KW-1133">Transmembrane helix</keyword>
<keyword evidence="1" id="KW-0472">Membrane</keyword>
<organism evidence="2">
    <name type="scientific">Vecturithrix granuli</name>
    <dbReference type="NCBI Taxonomy" id="1499967"/>
    <lineage>
        <taxon>Bacteria</taxon>
        <taxon>Candidatus Moduliflexota</taxon>
        <taxon>Candidatus Vecturitrichia</taxon>
        <taxon>Candidatus Vecturitrichales</taxon>
        <taxon>Candidatus Vecturitrichaceae</taxon>
        <taxon>Candidatus Vecturithrix</taxon>
    </lineage>
</organism>
<evidence type="ECO:0000256" key="1">
    <source>
        <dbReference type="SAM" id="Phobius"/>
    </source>
</evidence>
<gene>
    <name evidence="2" type="ORF">U27_01644</name>
</gene>
<dbReference type="Pfam" id="PF02325">
    <property type="entry name" value="CCB3_YggT"/>
    <property type="match status" value="1"/>
</dbReference>
<dbReference type="STRING" id="1499967.U27_01644"/>
<protein>
    <recommendedName>
        <fullName evidence="4">YggT family protein</fullName>
    </recommendedName>
</protein>
<sequence length="105" mass="12378">MFILSNFLQAFAQLLYTVLNIYLWIVIIAVILSWIPITTYNPTAQAMIRFLHNATTPVFEYLRRKLRLHRYTAPLDFTPLIVIFAIYFLQNFVVQSLIDLARALR</sequence>
<name>A0A0S6WAX7_VECG1</name>